<keyword evidence="4 8" id="KW-0028">Amino-acid biosynthesis</keyword>
<dbReference type="InterPro" id="IPR018510">
    <property type="entry name" value="DAP_epimerase_AS"/>
</dbReference>
<reference evidence="11" key="1">
    <citation type="journal article" date="2014" name="Sci. Data">
        <title>Genomes of diverse isolates of the marine cyanobacterium Prochlorococcus.</title>
        <authorList>
            <person name="Biller S."/>
            <person name="Berube P."/>
            <person name="Thompson J."/>
            <person name="Kelly L."/>
            <person name="Roggensack S."/>
            <person name="Awad L."/>
            <person name="Roache-Johnson K."/>
            <person name="Ding H."/>
            <person name="Giovannoni S.J."/>
            <person name="Moore L.R."/>
            <person name="Chisholm S.W."/>
        </authorList>
    </citation>
    <scope>NUCLEOTIDE SEQUENCE [LARGE SCALE GENOMIC DNA]</scope>
    <source>
        <strain evidence="11">PAC1</strain>
    </source>
</reference>
<accession>A0A0A2C067</accession>
<dbReference type="Gene3D" id="3.10.310.10">
    <property type="entry name" value="Diaminopimelate Epimerase, Chain A, domain 1"/>
    <property type="match status" value="2"/>
</dbReference>
<feature type="binding site" evidence="8">
    <location>
        <position position="70"/>
    </location>
    <ligand>
        <name>substrate</name>
    </ligand>
</feature>
<gene>
    <name evidence="8" type="primary">dapF</name>
    <name evidence="10" type="ORF">EV03_2133</name>
</gene>
<feature type="binding site" evidence="8">
    <location>
        <begin position="80"/>
        <end position="81"/>
    </location>
    <ligand>
        <name>substrate</name>
    </ligand>
</feature>
<evidence type="ECO:0000256" key="3">
    <source>
        <dbReference type="ARBA" id="ARBA00013080"/>
    </source>
</evidence>
<comment type="pathway">
    <text evidence="1 8">Amino-acid biosynthesis; L-lysine biosynthesis via DAP pathway; DL-2,6-diaminopimelate from LL-2,6-diaminopimelate: step 1/1.</text>
</comment>
<comment type="subcellular location">
    <subcellularLocation>
        <location evidence="8">Cytoplasm</location>
    </subcellularLocation>
</comment>
<feature type="active site" evidence="9">
    <location>
        <position position="79"/>
    </location>
</feature>
<dbReference type="UniPathway" id="UPA00034">
    <property type="reaction ID" value="UER00025"/>
</dbReference>
<feature type="site" description="Could be important to modulate the pK values of the two catalytic cysteine residues" evidence="8">
    <location>
        <position position="169"/>
    </location>
</feature>
<name>A0A0A2C067_PROMR</name>
<dbReference type="PROSITE" id="PS01326">
    <property type="entry name" value="DAP_EPIMERASE"/>
    <property type="match status" value="1"/>
</dbReference>
<feature type="binding site" evidence="8">
    <location>
        <position position="200"/>
    </location>
    <ligand>
        <name>substrate</name>
    </ligand>
</feature>
<feature type="site" description="Could be important to modulate the pK values of the two catalytic cysteine residues" evidence="8">
    <location>
        <position position="218"/>
    </location>
</feature>
<evidence type="ECO:0000256" key="7">
    <source>
        <dbReference type="ARBA" id="ARBA00051712"/>
    </source>
</evidence>
<keyword evidence="6 8" id="KW-0413">Isomerase</keyword>
<dbReference type="GO" id="GO:0008837">
    <property type="term" value="F:diaminopimelate epimerase activity"/>
    <property type="evidence" value="ECO:0007669"/>
    <property type="project" value="UniProtKB-UniRule"/>
</dbReference>
<dbReference type="PANTHER" id="PTHR31689:SF0">
    <property type="entry name" value="DIAMINOPIMELATE EPIMERASE"/>
    <property type="match status" value="1"/>
</dbReference>
<evidence type="ECO:0000313" key="11">
    <source>
        <dbReference type="Proteomes" id="UP000030392"/>
    </source>
</evidence>
<evidence type="ECO:0000256" key="8">
    <source>
        <dbReference type="HAMAP-Rule" id="MF_00197"/>
    </source>
</evidence>
<feature type="binding site" evidence="8">
    <location>
        <position position="167"/>
    </location>
    <ligand>
        <name>substrate</name>
    </ligand>
</feature>
<dbReference type="InterPro" id="IPR001653">
    <property type="entry name" value="DAP_epimerase_DapF"/>
</dbReference>
<evidence type="ECO:0000256" key="5">
    <source>
        <dbReference type="ARBA" id="ARBA00023154"/>
    </source>
</evidence>
<comment type="similarity">
    <text evidence="2 8">Belongs to the diaminopimelate epimerase family.</text>
</comment>
<protein>
    <recommendedName>
        <fullName evidence="3 8">Diaminopimelate epimerase</fullName>
        <shortName evidence="8">DAP epimerase</shortName>
        <ecNumber evidence="3 8">5.1.1.7</ecNumber>
    </recommendedName>
    <alternativeName>
        <fullName evidence="8">PLP-independent amino acid racemase</fullName>
    </alternativeName>
</protein>
<evidence type="ECO:0000256" key="2">
    <source>
        <dbReference type="ARBA" id="ARBA00010219"/>
    </source>
</evidence>
<comment type="function">
    <text evidence="8">Catalyzes the stereoinversion of LL-2,6-diaminopimelate (L,L-DAP) to meso-diaminopimelate (meso-DAP), a precursor of L-lysine and an essential component of the bacterial peptidoglycan.</text>
</comment>
<evidence type="ECO:0000256" key="6">
    <source>
        <dbReference type="ARBA" id="ARBA00023235"/>
    </source>
</evidence>
<sequence>MKNNFSKYQGLGNDFIIFDARSNNLDHLFSKNKDNFIEHLCNRNFGIGADGIILILESNNKCFVRMKIYNSDGSEPEMCGNGIRCLIAFLNDNNEINELSEIPIETKAGLILTSIDGNESIKVNMGEPILSPLDIPTKLLMNSLKVPNGVITLKDQILNVYAASMGNPHMIVFVNDIEGIPFQEWGSFLEKHNTFPNDTNVHFVEIIDKSNIKVKVWERGCGPTLACGTGACACLVVTSKLGKTLNNANVYLPGGKLEVEWPNQSGPVFMQGPALKVFSGEIDI</sequence>
<dbReference type="GO" id="GO:0005829">
    <property type="term" value="C:cytosol"/>
    <property type="evidence" value="ECO:0007669"/>
    <property type="project" value="TreeGrafter"/>
</dbReference>
<feature type="active site" description="Proton acceptor" evidence="8">
    <location>
        <position position="227"/>
    </location>
</feature>
<dbReference type="Pfam" id="PF01678">
    <property type="entry name" value="DAP_epimerase"/>
    <property type="match status" value="2"/>
</dbReference>
<feature type="binding site" evidence="8">
    <location>
        <begin position="218"/>
        <end position="219"/>
    </location>
    <ligand>
        <name>substrate</name>
    </ligand>
</feature>
<evidence type="ECO:0000256" key="1">
    <source>
        <dbReference type="ARBA" id="ARBA00005196"/>
    </source>
</evidence>
<dbReference type="EMBL" id="JNAX01000015">
    <property type="protein sequence ID" value="KGG19746.1"/>
    <property type="molecule type" value="Genomic_DNA"/>
</dbReference>
<keyword evidence="8" id="KW-0963">Cytoplasm</keyword>
<feature type="binding site" evidence="8">
    <location>
        <begin position="228"/>
        <end position="229"/>
    </location>
    <ligand>
        <name>substrate</name>
    </ligand>
</feature>
<keyword evidence="5 8" id="KW-0457">Lysine biosynthesis</keyword>
<evidence type="ECO:0000256" key="9">
    <source>
        <dbReference type="PROSITE-ProRule" id="PRU10125"/>
    </source>
</evidence>
<proteinExistence type="inferred from homology"/>
<comment type="subunit">
    <text evidence="8">Homodimer.</text>
</comment>
<dbReference type="Proteomes" id="UP000030392">
    <property type="component" value="Unassembled WGS sequence"/>
</dbReference>
<dbReference type="NCBIfam" id="TIGR00652">
    <property type="entry name" value="DapF"/>
    <property type="match status" value="1"/>
</dbReference>
<evidence type="ECO:0000256" key="4">
    <source>
        <dbReference type="ARBA" id="ARBA00022605"/>
    </source>
</evidence>
<dbReference type="RefSeq" id="WP_036907561.1">
    <property type="nucleotide sequence ID" value="NZ_CP138967.1"/>
</dbReference>
<comment type="caution">
    <text evidence="8">Lacks conserved residue(s) required for the propagation of feature annotation.</text>
</comment>
<dbReference type="GO" id="GO:0009089">
    <property type="term" value="P:lysine biosynthetic process via diaminopimelate"/>
    <property type="evidence" value="ECO:0007669"/>
    <property type="project" value="UniProtKB-UniRule"/>
</dbReference>
<evidence type="ECO:0000313" key="10">
    <source>
        <dbReference type="EMBL" id="KGG19746.1"/>
    </source>
</evidence>
<organism evidence="10 11">
    <name type="scientific">Prochlorococcus marinus str. PAC1</name>
    <dbReference type="NCBI Taxonomy" id="59924"/>
    <lineage>
        <taxon>Bacteria</taxon>
        <taxon>Bacillati</taxon>
        <taxon>Cyanobacteriota</taxon>
        <taxon>Cyanophyceae</taxon>
        <taxon>Synechococcales</taxon>
        <taxon>Prochlorococcaceae</taxon>
        <taxon>Prochlorococcus</taxon>
    </lineage>
</organism>
<dbReference type="AlphaFoldDB" id="A0A0A2C067"/>
<feature type="active site" description="Proton donor" evidence="8">
    <location>
        <position position="79"/>
    </location>
</feature>
<dbReference type="PANTHER" id="PTHR31689">
    <property type="entry name" value="DIAMINOPIMELATE EPIMERASE, CHLOROPLASTIC"/>
    <property type="match status" value="1"/>
</dbReference>
<feature type="binding site" evidence="8">
    <location>
        <position position="13"/>
    </location>
    <ligand>
        <name>substrate</name>
    </ligand>
</feature>
<dbReference type="HAMAP" id="MF_00197">
    <property type="entry name" value="DAP_epimerase"/>
    <property type="match status" value="1"/>
</dbReference>
<comment type="caution">
    <text evidence="10">The sequence shown here is derived from an EMBL/GenBank/DDBJ whole genome shotgun (WGS) entry which is preliminary data.</text>
</comment>
<comment type="catalytic activity">
    <reaction evidence="7 8">
        <text>(2S,6S)-2,6-diaminopimelate = meso-2,6-diaminopimelate</text>
        <dbReference type="Rhea" id="RHEA:15393"/>
        <dbReference type="ChEBI" id="CHEBI:57609"/>
        <dbReference type="ChEBI" id="CHEBI:57791"/>
        <dbReference type="EC" id="5.1.1.7"/>
    </reaction>
</comment>
<dbReference type="EC" id="5.1.1.7" evidence="3 8"/>
<dbReference type="SUPFAM" id="SSF54506">
    <property type="entry name" value="Diaminopimelate epimerase-like"/>
    <property type="match status" value="2"/>
</dbReference>